<dbReference type="PANTHER" id="PTHR34220:SF7">
    <property type="entry name" value="SENSOR HISTIDINE KINASE YPDA"/>
    <property type="match status" value="1"/>
</dbReference>
<dbReference type="Pfam" id="PF06580">
    <property type="entry name" value="His_kinase"/>
    <property type="match status" value="1"/>
</dbReference>
<dbReference type="Gene3D" id="3.30.565.10">
    <property type="entry name" value="Histidine kinase-like ATPase, C-terminal domain"/>
    <property type="match status" value="1"/>
</dbReference>
<evidence type="ECO:0000313" key="3">
    <source>
        <dbReference type="EMBL" id="MBD1364908.1"/>
    </source>
</evidence>
<dbReference type="GO" id="GO:0016301">
    <property type="term" value="F:kinase activity"/>
    <property type="evidence" value="ECO:0007669"/>
    <property type="project" value="UniProtKB-KW"/>
</dbReference>
<comment type="caution">
    <text evidence="3">The sequence shown here is derived from an EMBL/GenBank/DDBJ whole genome shotgun (WGS) entry which is preliminary data.</text>
</comment>
<keyword evidence="1" id="KW-0812">Transmembrane</keyword>
<keyword evidence="3" id="KW-0808">Transferase</keyword>
<gene>
    <name evidence="3" type="ORF">IDJ77_13885</name>
</gene>
<feature type="transmembrane region" description="Helical" evidence="1">
    <location>
        <begin position="138"/>
        <end position="159"/>
    </location>
</feature>
<keyword evidence="4" id="KW-1185">Reference proteome</keyword>
<dbReference type="InterPro" id="IPR050640">
    <property type="entry name" value="Bact_2-comp_sensor_kinase"/>
</dbReference>
<dbReference type="InterPro" id="IPR010559">
    <property type="entry name" value="Sig_transdc_His_kin_internal"/>
</dbReference>
<feature type="transmembrane region" description="Helical" evidence="1">
    <location>
        <begin position="42"/>
        <end position="65"/>
    </location>
</feature>
<keyword evidence="1" id="KW-0472">Membrane</keyword>
<sequence length="368" mass="42545">MNKPSYKPWVYNLLPALVWFLLLVLPFVSSPPNIPEWMHHRFITNIVTSNIILLALFYIHTYLLYPLLQKRGWLIYLTSLTALLACYWLYWWFFRGNPPRPPAGSFPRDWHDSVPYRPGETNHGQRSFGSPMGRGPGIFMPILSPFIALLCSFCYRIILDNNARQQLLKERETVHLRTELNFLRSQINPHFLFNVLNNLTSLARKKSDQVEPAIMNLSHLMRYMLYESDDNRVPLDKEIAYLNSYIELQLLRFGSELKVEADMAGDYSSYHIGPMLLIALVENAFKHGTDTLGQTTIHIALKIPACGRRLYFSIVNDIQQHDNASRPGEGIGLKNVKRRLDILYPNKHQLITTNTGTLFSAELNIELD</sequence>
<evidence type="ECO:0000313" key="4">
    <source>
        <dbReference type="Proteomes" id="UP000606600"/>
    </source>
</evidence>
<name>A0ABR7WRU4_9SPHI</name>
<evidence type="ECO:0000256" key="1">
    <source>
        <dbReference type="SAM" id="Phobius"/>
    </source>
</evidence>
<dbReference type="RefSeq" id="WP_191189564.1">
    <property type="nucleotide sequence ID" value="NZ_JACWMY010000006.1"/>
</dbReference>
<dbReference type="SUPFAM" id="SSF55874">
    <property type="entry name" value="ATPase domain of HSP90 chaperone/DNA topoisomerase II/histidine kinase"/>
    <property type="match status" value="1"/>
</dbReference>
<evidence type="ECO:0000259" key="2">
    <source>
        <dbReference type="Pfam" id="PF06580"/>
    </source>
</evidence>
<feature type="domain" description="Signal transduction histidine kinase internal region" evidence="2">
    <location>
        <begin position="179"/>
        <end position="256"/>
    </location>
</feature>
<feature type="transmembrane region" description="Helical" evidence="1">
    <location>
        <begin position="72"/>
        <end position="93"/>
    </location>
</feature>
<proteinExistence type="predicted"/>
<dbReference type="EMBL" id="JACWMY010000006">
    <property type="protein sequence ID" value="MBD1364908.1"/>
    <property type="molecule type" value="Genomic_DNA"/>
</dbReference>
<protein>
    <submittedName>
        <fullName evidence="3">Histidine kinase</fullName>
    </submittedName>
</protein>
<dbReference type="PANTHER" id="PTHR34220">
    <property type="entry name" value="SENSOR HISTIDINE KINASE YPDA"/>
    <property type="match status" value="1"/>
</dbReference>
<feature type="transmembrane region" description="Helical" evidence="1">
    <location>
        <begin position="9"/>
        <end position="30"/>
    </location>
</feature>
<keyword evidence="3" id="KW-0418">Kinase</keyword>
<dbReference type="InterPro" id="IPR036890">
    <property type="entry name" value="HATPase_C_sf"/>
</dbReference>
<reference evidence="3 4" key="1">
    <citation type="submission" date="2020-09" db="EMBL/GenBank/DDBJ databases">
        <title>Novel species of Mucilaginibacter isolated from a glacier on the Tibetan Plateau.</title>
        <authorList>
            <person name="Liu Q."/>
            <person name="Xin Y.-H."/>
        </authorList>
    </citation>
    <scope>NUCLEOTIDE SEQUENCE [LARGE SCALE GENOMIC DNA]</scope>
    <source>
        <strain evidence="3 4">ZT4R22</strain>
    </source>
</reference>
<keyword evidence="1" id="KW-1133">Transmembrane helix</keyword>
<organism evidence="3 4">
    <name type="scientific">Mucilaginibacter pankratovii</name>
    <dbReference type="NCBI Taxonomy" id="2772110"/>
    <lineage>
        <taxon>Bacteria</taxon>
        <taxon>Pseudomonadati</taxon>
        <taxon>Bacteroidota</taxon>
        <taxon>Sphingobacteriia</taxon>
        <taxon>Sphingobacteriales</taxon>
        <taxon>Sphingobacteriaceae</taxon>
        <taxon>Mucilaginibacter</taxon>
    </lineage>
</organism>
<dbReference type="Proteomes" id="UP000606600">
    <property type="component" value="Unassembled WGS sequence"/>
</dbReference>
<accession>A0ABR7WRU4</accession>